<dbReference type="InterPro" id="IPR036390">
    <property type="entry name" value="WH_DNA-bd_sf"/>
</dbReference>
<dbReference type="PROSITE" id="PS50995">
    <property type="entry name" value="HTH_MARR_2"/>
    <property type="match status" value="1"/>
</dbReference>
<evidence type="ECO:0000256" key="2">
    <source>
        <dbReference type="ARBA" id="ARBA00023125"/>
    </source>
</evidence>
<evidence type="ECO:0000313" key="6">
    <source>
        <dbReference type="Proteomes" id="UP000515856"/>
    </source>
</evidence>
<name>A0A7G9GN58_9FIRM</name>
<dbReference type="InterPro" id="IPR000835">
    <property type="entry name" value="HTH_MarR-typ"/>
</dbReference>
<dbReference type="RefSeq" id="WP_117453800.1">
    <property type="nucleotide sequence ID" value="NZ_CP060636.1"/>
</dbReference>
<accession>A0A7G9GN58</accession>
<keyword evidence="3" id="KW-0804">Transcription</keyword>
<evidence type="ECO:0000256" key="1">
    <source>
        <dbReference type="ARBA" id="ARBA00023015"/>
    </source>
</evidence>
<dbReference type="Proteomes" id="UP000515856">
    <property type="component" value="Chromosome"/>
</dbReference>
<protein>
    <submittedName>
        <fullName evidence="5">MarR family transcriptional regulator</fullName>
    </submittedName>
</protein>
<keyword evidence="1" id="KW-0805">Transcription regulation</keyword>
<proteinExistence type="predicted"/>
<dbReference type="AlphaFoldDB" id="A0A7G9GN58"/>
<evidence type="ECO:0000313" key="5">
    <source>
        <dbReference type="EMBL" id="QNM12240.1"/>
    </source>
</evidence>
<dbReference type="PANTHER" id="PTHR42756">
    <property type="entry name" value="TRANSCRIPTIONAL REGULATOR, MARR"/>
    <property type="match status" value="1"/>
</dbReference>
<dbReference type="Gene3D" id="1.10.10.10">
    <property type="entry name" value="Winged helix-like DNA-binding domain superfamily/Winged helix DNA-binding domain"/>
    <property type="match status" value="1"/>
</dbReference>
<organism evidence="5 6">
    <name type="scientific">[Eubacterium] hominis</name>
    <dbReference type="NCBI Taxonomy" id="2764325"/>
    <lineage>
        <taxon>Bacteria</taxon>
        <taxon>Bacillati</taxon>
        <taxon>Bacillota</taxon>
        <taxon>Erysipelotrichia</taxon>
        <taxon>Erysipelotrichales</taxon>
        <taxon>Erysipelotrichaceae</taxon>
        <taxon>Amedibacillus</taxon>
    </lineage>
</organism>
<dbReference type="GO" id="GO:0003700">
    <property type="term" value="F:DNA-binding transcription factor activity"/>
    <property type="evidence" value="ECO:0007669"/>
    <property type="project" value="InterPro"/>
</dbReference>
<keyword evidence="6" id="KW-1185">Reference proteome</keyword>
<dbReference type="PRINTS" id="PR00598">
    <property type="entry name" value="HTHMARR"/>
</dbReference>
<dbReference type="Pfam" id="PF01047">
    <property type="entry name" value="MarR"/>
    <property type="match status" value="1"/>
</dbReference>
<gene>
    <name evidence="5" type="ORF">H9Q80_18690</name>
</gene>
<evidence type="ECO:0000259" key="4">
    <source>
        <dbReference type="PROSITE" id="PS50995"/>
    </source>
</evidence>
<dbReference type="SMART" id="SM00347">
    <property type="entry name" value="HTH_MARR"/>
    <property type="match status" value="1"/>
</dbReference>
<evidence type="ECO:0000256" key="3">
    <source>
        <dbReference type="ARBA" id="ARBA00023163"/>
    </source>
</evidence>
<sequence length="142" mass="16498">MQTSFHFLVFKAFHAQRNKIRHNMDAYGLYPGQPKVLRYIAVNSNCKLKDIAKECDVECATVSKLLNSLEEKGMLTRHVDQKNKRALQVNITEKGKKALEQWNAHCLEVEELSLQGFSEEERAQFENYLCRMYQNLSGKTIE</sequence>
<feature type="domain" description="HTH marR-type" evidence="4">
    <location>
        <begin position="2"/>
        <end position="134"/>
    </location>
</feature>
<dbReference type="SUPFAM" id="SSF46785">
    <property type="entry name" value="Winged helix' DNA-binding domain"/>
    <property type="match status" value="1"/>
</dbReference>
<dbReference type="InterPro" id="IPR036388">
    <property type="entry name" value="WH-like_DNA-bd_sf"/>
</dbReference>
<reference evidence="5 6" key="1">
    <citation type="submission" date="2020-08" db="EMBL/GenBank/DDBJ databases">
        <authorList>
            <person name="Liu C."/>
            <person name="Sun Q."/>
        </authorList>
    </citation>
    <scope>NUCLEOTIDE SEQUENCE [LARGE SCALE GENOMIC DNA]</scope>
    <source>
        <strain evidence="5 6">NSJ-61</strain>
    </source>
</reference>
<keyword evidence="2" id="KW-0238">DNA-binding</keyword>
<dbReference type="GO" id="GO:0003677">
    <property type="term" value="F:DNA binding"/>
    <property type="evidence" value="ECO:0007669"/>
    <property type="project" value="UniProtKB-KW"/>
</dbReference>
<dbReference type="KEGG" id="ehn:H9Q80_18690"/>
<dbReference type="EMBL" id="CP060636">
    <property type="protein sequence ID" value="QNM12240.1"/>
    <property type="molecule type" value="Genomic_DNA"/>
</dbReference>
<dbReference type="PANTHER" id="PTHR42756:SF1">
    <property type="entry name" value="TRANSCRIPTIONAL REPRESSOR OF EMRAB OPERON"/>
    <property type="match status" value="1"/>
</dbReference>